<dbReference type="PANTHER" id="PTHR43477:SF1">
    <property type="entry name" value="DIHYDROANTICAPSIN 7-DEHYDROGENASE"/>
    <property type="match status" value="1"/>
</dbReference>
<comment type="caution">
    <text evidence="3">The sequence shown here is derived from an EMBL/GenBank/DDBJ whole genome shotgun (WGS) entry which is preliminary data.</text>
</comment>
<proteinExistence type="inferred from homology"/>
<protein>
    <submittedName>
        <fullName evidence="3">Short-chain dehydrogenase</fullName>
    </submittedName>
</protein>
<evidence type="ECO:0000313" key="3">
    <source>
        <dbReference type="EMBL" id="GHO89313.1"/>
    </source>
</evidence>
<gene>
    <name evidence="3" type="ORF">KSZ_73190</name>
</gene>
<dbReference type="PRINTS" id="PR00081">
    <property type="entry name" value="GDHRDH"/>
</dbReference>
<dbReference type="InterPro" id="IPR036291">
    <property type="entry name" value="NAD(P)-bd_dom_sf"/>
</dbReference>
<dbReference type="EMBL" id="BNJJ01000034">
    <property type="protein sequence ID" value="GHO89313.1"/>
    <property type="molecule type" value="Genomic_DNA"/>
</dbReference>
<dbReference type="Pfam" id="PF13561">
    <property type="entry name" value="adh_short_C2"/>
    <property type="match status" value="1"/>
</dbReference>
<accession>A0ABQ3VVA5</accession>
<evidence type="ECO:0000256" key="1">
    <source>
        <dbReference type="ARBA" id="ARBA00006484"/>
    </source>
</evidence>
<keyword evidence="2" id="KW-0560">Oxidoreductase</keyword>
<dbReference type="InterPro" id="IPR002347">
    <property type="entry name" value="SDR_fam"/>
</dbReference>
<dbReference type="Gene3D" id="3.40.50.720">
    <property type="entry name" value="NAD(P)-binding Rossmann-like Domain"/>
    <property type="match status" value="1"/>
</dbReference>
<sequence length="242" mass="25332">MNIAKQRVVIIGGSSGIGLMTARLLAELGASVTIAGRQQARVDAALAQLQVGQLDVSGAVVDATSTEELRDFFWQVGSLDHLVLSLSGGEGQGEFRTLDLAALQRGFAAKFWPCVSAAQASLHTLRADGSLTFVTAASARTSLAGTAGLAAINGALNAMISTLALELKPLRVNAVSPGVIRTAWWDKLPAEARESYFAQVAASLPVQRVGEPEDVAQTIQMLLTNDFMTGCIIDCDGGARIH</sequence>
<dbReference type="Proteomes" id="UP000635565">
    <property type="component" value="Unassembled WGS sequence"/>
</dbReference>
<name>A0ABQ3VVA5_9CHLR</name>
<dbReference type="InterPro" id="IPR051122">
    <property type="entry name" value="SDR_DHRS6-like"/>
</dbReference>
<keyword evidence="4" id="KW-1185">Reference proteome</keyword>
<dbReference type="SUPFAM" id="SSF51735">
    <property type="entry name" value="NAD(P)-binding Rossmann-fold domains"/>
    <property type="match status" value="1"/>
</dbReference>
<dbReference type="PANTHER" id="PTHR43477">
    <property type="entry name" value="DIHYDROANTICAPSIN 7-DEHYDROGENASE"/>
    <property type="match status" value="1"/>
</dbReference>
<evidence type="ECO:0000256" key="2">
    <source>
        <dbReference type="ARBA" id="ARBA00023002"/>
    </source>
</evidence>
<organism evidence="3 4">
    <name type="scientific">Dictyobacter formicarum</name>
    <dbReference type="NCBI Taxonomy" id="2778368"/>
    <lineage>
        <taxon>Bacteria</taxon>
        <taxon>Bacillati</taxon>
        <taxon>Chloroflexota</taxon>
        <taxon>Ktedonobacteria</taxon>
        <taxon>Ktedonobacterales</taxon>
        <taxon>Dictyobacteraceae</taxon>
        <taxon>Dictyobacter</taxon>
    </lineage>
</organism>
<reference evidence="3 4" key="1">
    <citation type="journal article" date="2021" name="Int. J. Syst. Evol. Microbiol.">
        <title>Reticulibacter mediterranei gen. nov., sp. nov., within the new family Reticulibacteraceae fam. nov., and Ktedonospora formicarum gen. nov., sp. nov., Ktedonobacter robiniae sp. nov., Dictyobacter formicarum sp. nov. and Dictyobacter arantiisoli sp. nov., belonging to the class Ktedonobacteria.</title>
        <authorList>
            <person name="Yabe S."/>
            <person name="Zheng Y."/>
            <person name="Wang C.M."/>
            <person name="Sakai Y."/>
            <person name="Abe K."/>
            <person name="Yokota A."/>
            <person name="Donadio S."/>
            <person name="Cavaletti L."/>
            <person name="Monciardini P."/>
        </authorList>
    </citation>
    <scope>NUCLEOTIDE SEQUENCE [LARGE SCALE GENOMIC DNA]</scope>
    <source>
        <strain evidence="3 4">SOSP1-9</strain>
    </source>
</reference>
<comment type="similarity">
    <text evidence="1">Belongs to the short-chain dehydrogenases/reductases (SDR) family.</text>
</comment>
<evidence type="ECO:0000313" key="4">
    <source>
        <dbReference type="Proteomes" id="UP000635565"/>
    </source>
</evidence>